<comment type="caution">
    <text evidence="1">The sequence shown here is derived from an EMBL/GenBank/DDBJ whole genome shotgun (WGS) entry which is preliminary data.</text>
</comment>
<dbReference type="EMBL" id="JYDW01002153">
    <property type="protein sequence ID" value="KRZ46811.1"/>
    <property type="molecule type" value="Genomic_DNA"/>
</dbReference>
<evidence type="ECO:0000313" key="2">
    <source>
        <dbReference type="Proteomes" id="UP000054721"/>
    </source>
</evidence>
<accession>A0A0V1KHQ1</accession>
<reference evidence="1 2" key="1">
    <citation type="submission" date="2015-05" db="EMBL/GenBank/DDBJ databases">
        <title>Evolution of Trichinella species and genotypes.</title>
        <authorList>
            <person name="Korhonen P.K."/>
            <person name="Edoardo P."/>
            <person name="Giuseppe L.R."/>
            <person name="Gasser R.B."/>
        </authorList>
    </citation>
    <scope>NUCLEOTIDE SEQUENCE [LARGE SCALE GENOMIC DNA]</scope>
    <source>
        <strain evidence="1">ISS10</strain>
    </source>
</reference>
<organism evidence="1 2">
    <name type="scientific">Trichinella nativa</name>
    <dbReference type="NCBI Taxonomy" id="6335"/>
    <lineage>
        <taxon>Eukaryota</taxon>
        <taxon>Metazoa</taxon>
        <taxon>Ecdysozoa</taxon>
        <taxon>Nematoda</taxon>
        <taxon>Enoplea</taxon>
        <taxon>Dorylaimia</taxon>
        <taxon>Trichinellida</taxon>
        <taxon>Trichinellidae</taxon>
        <taxon>Trichinella</taxon>
    </lineage>
</organism>
<protein>
    <submittedName>
        <fullName evidence="1">Uncharacterized protein</fullName>
    </submittedName>
</protein>
<evidence type="ECO:0000313" key="1">
    <source>
        <dbReference type="EMBL" id="KRZ46811.1"/>
    </source>
</evidence>
<gene>
    <name evidence="1" type="ORF">T02_11686</name>
</gene>
<sequence>MVLRHLLSWWKVDEEECLGRKAYWLSPPGL</sequence>
<dbReference type="Proteomes" id="UP000054721">
    <property type="component" value="Unassembled WGS sequence"/>
</dbReference>
<proteinExistence type="predicted"/>
<dbReference type="AlphaFoldDB" id="A0A0V1KHQ1"/>
<name>A0A0V1KHQ1_9BILA</name>
<keyword evidence="2" id="KW-1185">Reference proteome</keyword>